<comment type="caution">
    <text evidence="2">The sequence shown here is derived from an EMBL/GenBank/DDBJ whole genome shotgun (WGS) entry which is preliminary data.</text>
</comment>
<dbReference type="AlphaFoldDB" id="A0A9Q4GPI8"/>
<protein>
    <submittedName>
        <fullName evidence="2">Class II fructose-bisphosphate aldolase</fullName>
    </submittedName>
</protein>
<proteinExistence type="predicted"/>
<dbReference type="RefSeq" id="WP_218407377.1">
    <property type="nucleotide sequence ID" value="NZ_JALNJB010000004.1"/>
</dbReference>
<dbReference type="PANTHER" id="PTHR30304">
    <property type="entry name" value="D-TAGATOSE-1,6-BISPHOSPHATE ALDOLASE"/>
    <property type="match status" value="1"/>
</dbReference>
<organism evidence="2 3">
    <name type="scientific">Corynebacterium antarcticum</name>
    <dbReference type="NCBI Taxonomy" id="2800405"/>
    <lineage>
        <taxon>Bacteria</taxon>
        <taxon>Bacillati</taxon>
        <taxon>Actinomycetota</taxon>
        <taxon>Actinomycetes</taxon>
        <taxon>Mycobacteriales</taxon>
        <taxon>Corynebacteriaceae</taxon>
        <taxon>Corynebacterium</taxon>
    </lineage>
</organism>
<dbReference type="GO" id="GO:0016832">
    <property type="term" value="F:aldehyde-lyase activity"/>
    <property type="evidence" value="ECO:0007669"/>
    <property type="project" value="InterPro"/>
</dbReference>
<dbReference type="EMBL" id="JAPMKX010000004">
    <property type="protein sequence ID" value="MCX7538734.1"/>
    <property type="molecule type" value="Genomic_DNA"/>
</dbReference>
<dbReference type="CDD" id="cd00947">
    <property type="entry name" value="TBP_aldolase_IIB"/>
    <property type="match status" value="1"/>
</dbReference>
<gene>
    <name evidence="2" type="ORF">OS123_09340</name>
</gene>
<dbReference type="InterPro" id="IPR050246">
    <property type="entry name" value="Class_II_FBP_aldolase"/>
</dbReference>
<evidence type="ECO:0000313" key="3">
    <source>
        <dbReference type="Proteomes" id="UP001070238"/>
    </source>
</evidence>
<sequence>MTRINTFDIVKDAAGKKIGAAAFNVIHLETAEALVSAAERAGKPVILQMSHNCVRYHGDNLEPIGLAMIALAEASSAPIAVHLDHCESVDLAKQAIDLGFDSVMYDGSTLSVEENIANTAEVVRYAHERGATVEAELGEIGGKTAHTPGVRTSPDEAKQFVADTGVDGLAVAVGSEHAMQERTASLDIDLIGELKDAAGVPLVLHGSSGVPDEEIQRGIRAGMTKINVSTHLNGHFTRAVREFLDDNPSVTDSRKYIKAGREALSAEAERLIGVFTEV</sequence>
<dbReference type="GO" id="GO:0005975">
    <property type="term" value="P:carbohydrate metabolic process"/>
    <property type="evidence" value="ECO:0007669"/>
    <property type="project" value="InterPro"/>
</dbReference>
<evidence type="ECO:0000256" key="1">
    <source>
        <dbReference type="ARBA" id="ARBA00001947"/>
    </source>
</evidence>
<accession>A0A9Q4GPI8</accession>
<dbReference type="GO" id="GO:0008270">
    <property type="term" value="F:zinc ion binding"/>
    <property type="evidence" value="ECO:0007669"/>
    <property type="project" value="InterPro"/>
</dbReference>
<name>A0A9Q4GPI8_9CORY</name>
<comment type="cofactor">
    <cofactor evidence="1">
        <name>Zn(2+)</name>
        <dbReference type="ChEBI" id="CHEBI:29105"/>
    </cofactor>
</comment>
<dbReference type="Proteomes" id="UP001070238">
    <property type="component" value="Unassembled WGS sequence"/>
</dbReference>
<dbReference type="Pfam" id="PF01116">
    <property type="entry name" value="F_bP_aldolase"/>
    <property type="match status" value="1"/>
</dbReference>
<evidence type="ECO:0000313" key="2">
    <source>
        <dbReference type="EMBL" id="MCX7538734.1"/>
    </source>
</evidence>
<dbReference type="NCBIfam" id="TIGR00167">
    <property type="entry name" value="cbbA"/>
    <property type="match status" value="1"/>
</dbReference>
<reference evidence="2" key="1">
    <citation type="submission" date="2022-11" db="EMBL/GenBank/DDBJ databases">
        <title>Corynebacterium sp. isolated from Penguins.</title>
        <authorList>
            <person name="Sedlar K."/>
            <person name="Svec P."/>
        </authorList>
    </citation>
    <scope>NUCLEOTIDE SEQUENCE</scope>
    <source>
        <strain evidence="2">P5875</strain>
    </source>
</reference>
<dbReference type="InterPro" id="IPR000771">
    <property type="entry name" value="FBA_II"/>
</dbReference>
<dbReference type="PIRSF" id="PIRSF001359">
    <property type="entry name" value="F_bP_aldolase_II"/>
    <property type="match status" value="1"/>
</dbReference>
<dbReference type="PANTHER" id="PTHR30304:SF0">
    <property type="entry name" value="D-TAGATOSE-1,6-BISPHOSPHATE ALDOLASE SUBUNIT GATY-RELATED"/>
    <property type="match status" value="1"/>
</dbReference>